<comment type="similarity">
    <text evidence="2">Belongs to the eukaryotic-type N-acetylglucosamine kinase family.</text>
</comment>
<evidence type="ECO:0000256" key="1">
    <source>
        <dbReference type="ARBA" id="ARBA00004245"/>
    </source>
</evidence>
<feature type="region of interest" description="Disordered" evidence="13">
    <location>
        <begin position="566"/>
        <end position="587"/>
    </location>
</feature>
<reference evidence="15 16" key="1">
    <citation type="submission" date="2024-07" db="EMBL/GenBank/DDBJ databases">
        <title>Enhanced genomic and transcriptomic resources for Trichinella pseudospiralis and T. spiralis underpin the discovery of pronounced molecular differences between stages and species.</title>
        <authorList>
            <person name="Pasi K.K."/>
            <person name="La Rosa G."/>
            <person name="Gomez-Morales M.A."/>
            <person name="Tosini F."/>
            <person name="Sumanam S."/>
            <person name="Young N.D."/>
            <person name="Chang B.C."/>
            <person name="Robin G.B."/>
        </authorList>
    </citation>
    <scope>NUCLEOTIDE SEQUENCE [LARGE SCALE GENOMIC DNA]</scope>
    <source>
        <strain evidence="15">ISS534</strain>
    </source>
</reference>
<dbReference type="Pfam" id="PF12455">
    <property type="entry name" value="Dynactin"/>
    <property type="match status" value="1"/>
</dbReference>
<proteinExistence type="inferred from homology"/>
<dbReference type="Pfam" id="PF01302">
    <property type="entry name" value="CAP_GLY"/>
    <property type="match status" value="1"/>
</dbReference>
<keyword evidence="9 12" id="KW-0175">Coiled coil</keyword>
<evidence type="ECO:0000256" key="7">
    <source>
        <dbReference type="ARBA" id="ARBA00022701"/>
    </source>
</evidence>
<dbReference type="InterPro" id="IPR036972">
    <property type="entry name" value="Cyt_c_oxidase_su5b_sf"/>
</dbReference>
<evidence type="ECO:0000256" key="6">
    <source>
        <dbReference type="ARBA" id="ARBA00016574"/>
    </source>
</evidence>
<dbReference type="InterPro" id="IPR043129">
    <property type="entry name" value="ATPase_NBD"/>
</dbReference>
<feature type="compositionally biased region" description="Polar residues" evidence="13">
    <location>
        <begin position="511"/>
        <end position="522"/>
    </location>
</feature>
<dbReference type="Gene3D" id="2.60.11.10">
    <property type="entry name" value="Cytochrome c oxidase, subunit Vb"/>
    <property type="match status" value="1"/>
</dbReference>
<feature type="compositionally biased region" description="Polar residues" evidence="13">
    <location>
        <begin position="480"/>
        <end position="492"/>
    </location>
</feature>
<comment type="similarity">
    <text evidence="3">Belongs to the dynactin 150 kDa subunit family.</text>
</comment>
<evidence type="ECO:0000256" key="4">
    <source>
        <dbReference type="ARBA" id="ARBA00012122"/>
    </source>
</evidence>
<organism evidence="15 16">
    <name type="scientific">Trichinella spiralis</name>
    <name type="common">Trichina worm</name>
    <dbReference type="NCBI Taxonomy" id="6334"/>
    <lineage>
        <taxon>Eukaryota</taxon>
        <taxon>Metazoa</taxon>
        <taxon>Ecdysozoa</taxon>
        <taxon>Nematoda</taxon>
        <taxon>Enoplea</taxon>
        <taxon>Dorylaimia</taxon>
        <taxon>Trichinellida</taxon>
        <taxon>Trichinellidae</taxon>
        <taxon>Trichinella</taxon>
    </lineage>
</organism>
<dbReference type="SUPFAM" id="SSF57802">
    <property type="entry name" value="Rubredoxin-like"/>
    <property type="match status" value="1"/>
</dbReference>
<feature type="compositionally biased region" description="Basic and acidic residues" evidence="13">
    <location>
        <begin position="496"/>
        <end position="508"/>
    </location>
</feature>
<evidence type="ECO:0000259" key="14">
    <source>
        <dbReference type="PROSITE" id="PS50245"/>
    </source>
</evidence>
<dbReference type="SUPFAM" id="SSF74924">
    <property type="entry name" value="Cap-Gly domain"/>
    <property type="match status" value="1"/>
</dbReference>
<evidence type="ECO:0000256" key="3">
    <source>
        <dbReference type="ARBA" id="ARBA00011010"/>
    </source>
</evidence>
<dbReference type="InterPro" id="IPR000938">
    <property type="entry name" value="CAP-Gly_domain"/>
</dbReference>
<dbReference type="Gene3D" id="3.30.420.40">
    <property type="match status" value="2"/>
</dbReference>
<evidence type="ECO:0000256" key="2">
    <source>
        <dbReference type="ARBA" id="ARBA00006198"/>
    </source>
</evidence>
<evidence type="ECO:0000313" key="16">
    <source>
        <dbReference type="Proteomes" id="UP001558632"/>
    </source>
</evidence>
<evidence type="ECO:0000313" key="15">
    <source>
        <dbReference type="EMBL" id="KAL1232383.1"/>
    </source>
</evidence>
<evidence type="ECO:0000256" key="13">
    <source>
        <dbReference type="SAM" id="MobiDB-lite"/>
    </source>
</evidence>
<name>A0ABR3KBT4_TRISP</name>
<feature type="coiled-coil region" evidence="12">
    <location>
        <begin position="1327"/>
        <end position="1354"/>
    </location>
</feature>
<evidence type="ECO:0000256" key="10">
    <source>
        <dbReference type="ARBA" id="ARBA00023212"/>
    </source>
</evidence>
<evidence type="ECO:0000256" key="11">
    <source>
        <dbReference type="ARBA" id="ARBA00031123"/>
    </source>
</evidence>
<protein>
    <recommendedName>
        <fullName evidence="6">Dynactin subunit 1</fullName>
        <ecNumber evidence="4">2.7.1.59</ecNumber>
    </recommendedName>
    <alternativeName>
        <fullName evidence="11">GlcNAc kinase</fullName>
    </alternativeName>
    <alternativeName>
        <fullName evidence="5">N-acetyl-D-glucosamine kinase</fullName>
    </alternativeName>
</protein>
<feature type="region of interest" description="Disordered" evidence="13">
    <location>
        <begin position="962"/>
        <end position="981"/>
    </location>
</feature>
<keyword evidence="8" id="KW-0243">Dynein</keyword>
<feature type="compositionally biased region" description="Basic and acidic residues" evidence="13">
    <location>
        <begin position="566"/>
        <end position="581"/>
    </location>
</feature>
<dbReference type="InterPro" id="IPR036859">
    <property type="entry name" value="CAP-Gly_dom_sf"/>
</dbReference>
<dbReference type="Gene3D" id="2.30.30.190">
    <property type="entry name" value="CAP Gly-rich-like domain"/>
    <property type="match status" value="1"/>
</dbReference>
<accession>A0ABR3KBT4</accession>
<feature type="coiled-coil region" evidence="12">
    <location>
        <begin position="624"/>
        <end position="954"/>
    </location>
</feature>
<dbReference type="EC" id="2.7.1.59" evidence="4"/>
<dbReference type="InterPro" id="IPR022157">
    <property type="entry name" value="Dynactin"/>
</dbReference>
<dbReference type="Proteomes" id="UP001558632">
    <property type="component" value="Unassembled WGS sequence"/>
</dbReference>
<dbReference type="InterPro" id="IPR002731">
    <property type="entry name" value="ATPase_BadF"/>
</dbReference>
<comment type="caution">
    <text evidence="15">The sequence shown here is derived from an EMBL/GenBank/DDBJ whole genome shotgun (WGS) entry which is preliminary data.</text>
</comment>
<sequence length="1663" mass="188923">MSIYYAGVDGGATKTTLILMNEKGTILAHCTGAGTNIYLCSSILVFEVVVDLIYSALKIADLPKNTKLSILALAMSGAEDQERNEKFVAEFSVAYPAITESVVIISDSHSALLTAFDENGIVLISGTGSSCRAIDITGRLLGCGGWGHLIGDDGSAYWISTKAIRKVFAIEEGLEISSHDASRIKAKLLHHFQLSRKEQIFELLYDNFSKAKIASFCEFLAEASSENGDELILEIFAEAENSPKLEVLIMGSVWKSFDLLKKGFLNGLMQRHDKDPVIKEIVLYELTVSPAIGACRLAAKKANCSFPISVSECRRVFCHLHISAYFSKRFNSGIGSIFQDEDVNTAIQKRRLLARILGDDRYEPKIYKQGKGTREEPNIILSSCQKRYIGCLCDANQTEAKYMCLEKEHFLYTFKCHHRNFWTTAIFSPGKWIGVILDEPKGKNNGLVQGKEYFRCEANHGIFVRPAQVKLIENESVGAENSKTLNPSTTSGLPRPKGDPKFVKKEIARPTPSSGSKQTSAREPQLVFKPRPFVKQSASLEKVAPTEGSGSDTQRMCQSDVVALDDRKQEVEDVEVSRTTEEEKDLSCSGTAISAELVDSKRTEVANLNDDHHHHTVNEEGKQRLSVSKQVALLEREINAAEKQSVSLSMAKRHEDKQKLIDYERCKIQLQQLTEYKNRMVEVHSELQRQLQQAKKEAREAIESREAYSEEMAGVSEAIEMATLDKEMAEERAEMLCQELDVVKDRVRELEVELEILKNELNANGAPNSETPTPYQIKQLEQQNDRMKEALVKVRDLSVQERATNERLNKELGVLKADMAELQKKYDRLKIAEEDFENQITELKDQVDAAVGAEEMVEHLTAKNLSLEEELRTLMETIEDFEQMRVVDEELQESSRETEKELRLELDRMHGQITELKQQLQLANSRMADRESTIAKFRQQTASLLEQIQNYKDQLSILTEPKKNISNENDDSTNDRSLSATSRQMSEIVDSQLCKIELDDSRRENQFLRIFFSDDFTNTGGDSDCISVNLVFTRMIEKAKLLIKHVNGIFPRVPQGVQREHLFLSHKGEQWSYSLKFIYHLHCLIAVLRKCENALSRCSVERLNKVAQLRSEITAQERLLSYYFNLLKENNLDENSSLRNMEKLLAFFKQFCETNYTAEQFDSNAVLIDMLLSLLSVVSWLQFELQRAKLYLTDTSGSEKLLELFNKMSNSVGDMEQFLVLAKTKVPKGDDLVVDHTSSHLLDSMSENVYAVENVAKILNQCCAKAASQASMLPDVHGIDASMMEEFLNDSYLEIMRPEKNESTESFFEFHLKNVVQYCEQLCNTFDENLKKKSAEEKKEIEKKDRDIMEIKRALKLKAEEISEMHVRKEIAEKRLADSGKEGDERVVRLQNKLAEVQHDYKNKERHYEQTMDSLQQELDSLEKENASLKERIVVLSKKQLLIGVTKPLAAVSNSPLSTSASVQDQHEGGFMIDQYVMQHWKSAQASEVGKRMQSAMESMKPLNIPKKHSGRSSIFCGIESDQLSHKRHDEINQLLREVDRFHKELRKFLSENMIVSIRNTATSPDIVWSKYYRQLHRWNSLINWKNHLKSKIQQCIVAQGYPAEAAGDLSSFAFFENERKKPFCSVTVPCSDSKGKVLPIAATNDEIRNFFSHLAAKCNLSI</sequence>
<keyword evidence="16" id="KW-1185">Reference proteome</keyword>
<keyword evidence="10" id="KW-0963">Cytoplasm</keyword>
<gene>
    <name evidence="15" type="ORF">TSPI_02049</name>
</gene>
<dbReference type="Pfam" id="PF01869">
    <property type="entry name" value="BcrAD_BadFG"/>
    <property type="match status" value="1"/>
</dbReference>
<keyword evidence="7" id="KW-0493">Microtubule</keyword>
<evidence type="ECO:0000256" key="9">
    <source>
        <dbReference type="ARBA" id="ARBA00023054"/>
    </source>
</evidence>
<dbReference type="SUPFAM" id="SSF53067">
    <property type="entry name" value="Actin-like ATPase domain"/>
    <property type="match status" value="2"/>
</dbReference>
<evidence type="ECO:0000256" key="8">
    <source>
        <dbReference type="ARBA" id="ARBA00023017"/>
    </source>
</evidence>
<dbReference type="PROSITE" id="PS50245">
    <property type="entry name" value="CAP_GLY_2"/>
    <property type="match status" value="1"/>
</dbReference>
<dbReference type="PANTHER" id="PTHR12862:SF0">
    <property type="entry name" value="N-ACETYL-D-GLUCOSAMINE KINASE"/>
    <property type="match status" value="1"/>
</dbReference>
<comment type="subcellular location">
    <subcellularLocation>
        <location evidence="1">Cytoplasm</location>
        <location evidence="1">Cytoskeleton</location>
    </subcellularLocation>
</comment>
<dbReference type="SMART" id="SM01052">
    <property type="entry name" value="CAP_GLY"/>
    <property type="match status" value="1"/>
</dbReference>
<evidence type="ECO:0000256" key="5">
    <source>
        <dbReference type="ARBA" id="ARBA00014974"/>
    </source>
</evidence>
<dbReference type="InterPro" id="IPR039758">
    <property type="entry name" value="NAGK-like"/>
</dbReference>
<feature type="coiled-coil region" evidence="12">
    <location>
        <begin position="1387"/>
        <end position="1439"/>
    </location>
</feature>
<dbReference type="PANTHER" id="PTHR12862">
    <property type="entry name" value="BADF TYPE ATPASE DOMAIN-CONTAINING PROTEIN"/>
    <property type="match status" value="1"/>
</dbReference>
<evidence type="ECO:0000256" key="12">
    <source>
        <dbReference type="SAM" id="Coils"/>
    </source>
</evidence>
<dbReference type="EMBL" id="JBEUSY010000451">
    <property type="protein sequence ID" value="KAL1232383.1"/>
    <property type="molecule type" value="Genomic_DNA"/>
</dbReference>
<feature type="region of interest" description="Disordered" evidence="13">
    <location>
        <begin position="480"/>
        <end position="532"/>
    </location>
</feature>
<feature type="domain" description="CAP-Gly" evidence="14">
    <location>
        <begin position="423"/>
        <end position="465"/>
    </location>
</feature>
<keyword evidence="10" id="KW-0206">Cytoskeleton</keyword>